<proteinExistence type="predicted"/>
<comment type="caution">
    <text evidence="1">The sequence shown here is derived from an EMBL/GenBank/DDBJ whole genome shotgun (WGS) entry which is preliminary data.</text>
</comment>
<evidence type="ECO:0000313" key="1">
    <source>
        <dbReference type="EMBL" id="CAD8215429.1"/>
    </source>
</evidence>
<sequence>MIESIKRKSIFELRFIKDNCLPHFFSASILIFYWKSTYDLQPKLGGQGRLQCVTQNREKLHESGKGLQFTSNHLKIKINDKINCGQERMGRQDKLRGNQELKENAKALAQNILSLCISTQTKESMKDLILWFNAQVTQYYWCDN</sequence>
<accession>A0A8S1YN92</accession>
<dbReference type="AlphaFoldDB" id="A0A8S1YN92"/>
<reference evidence="1" key="1">
    <citation type="submission" date="2021-01" db="EMBL/GenBank/DDBJ databases">
        <authorList>
            <consortium name="Genoscope - CEA"/>
            <person name="William W."/>
        </authorList>
    </citation>
    <scope>NUCLEOTIDE SEQUENCE</scope>
</reference>
<keyword evidence="2" id="KW-1185">Reference proteome</keyword>
<evidence type="ECO:0000313" key="2">
    <source>
        <dbReference type="Proteomes" id="UP000683925"/>
    </source>
</evidence>
<protein>
    <submittedName>
        <fullName evidence="1">Uncharacterized protein</fullName>
    </submittedName>
</protein>
<dbReference type="EMBL" id="CAJJDP010000257">
    <property type="protein sequence ID" value="CAD8215429.1"/>
    <property type="molecule type" value="Genomic_DNA"/>
</dbReference>
<organism evidence="1 2">
    <name type="scientific">Paramecium octaurelia</name>
    <dbReference type="NCBI Taxonomy" id="43137"/>
    <lineage>
        <taxon>Eukaryota</taxon>
        <taxon>Sar</taxon>
        <taxon>Alveolata</taxon>
        <taxon>Ciliophora</taxon>
        <taxon>Intramacronucleata</taxon>
        <taxon>Oligohymenophorea</taxon>
        <taxon>Peniculida</taxon>
        <taxon>Parameciidae</taxon>
        <taxon>Paramecium</taxon>
    </lineage>
</organism>
<name>A0A8S1YN92_PAROT</name>
<gene>
    <name evidence="1" type="ORF">POCTA_138.1.T2530001</name>
</gene>
<dbReference type="Proteomes" id="UP000683925">
    <property type="component" value="Unassembled WGS sequence"/>
</dbReference>